<feature type="compositionally biased region" description="Acidic residues" evidence="2">
    <location>
        <begin position="147"/>
        <end position="160"/>
    </location>
</feature>
<evidence type="ECO:0000313" key="3">
    <source>
        <dbReference type="EMBL" id="SCB57353.1"/>
    </source>
</evidence>
<dbReference type="AlphaFoldDB" id="A0A1C3XYR0"/>
<evidence type="ECO:0000313" key="4">
    <source>
        <dbReference type="Proteomes" id="UP000198723"/>
    </source>
</evidence>
<evidence type="ECO:0000256" key="2">
    <source>
        <dbReference type="SAM" id="MobiDB-lite"/>
    </source>
</evidence>
<protein>
    <submittedName>
        <fullName evidence="3">Uncharacterized protein</fullName>
    </submittedName>
</protein>
<gene>
    <name evidence="3" type="ORF">GA0061105_102344</name>
</gene>
<dbReference type="STRING" id="1138170.GA0061105_102344"/>
<dbReference type="EMBL" id="FMAJ01000002">
    <property type="protein sequence ID" value="SCB57353.1"/>
    <property type="molecule type" value="Genomic_DNA"/>
</dbReference>
<dbReference type="Proteomes" id="UP000198723">
    <property type="component" value="Unassembled WGS sequence"/>
</dbReference>
<dbReference type="RefSeq" id="WP_064694700.1">
    <property type="nucleotide sequence ID" value="NZ_FMAJ01000002.1"/>
</dbReference>
<sequence length="160" mass="17137">MLKTFDLVLIGVMTATAAVTYTIKHRAELKLEEVHRLEAEIKLEEDTIDLLKADWALQSQPNRLERLVNAYNAELQLQPTESTALVHAKELPMLKSEVPVPDTTEAKAGASGAKGATVASAKGATDKAQPVPTPAPRGAAAQRGLVQDDEADEIETGSVE</sequence>
<proteinExistence type="predicted"/>
<accession>A0A1C3XYR0</accession>
<evidence type="ECO:0000256" key="1">
    <source>
        <dbReference type="SAM" id="Coils"/>
    </source>
</evidence>
<reference evidence="3 4" key="1">
    <citation type="submission" date="2016-08" db="EMBL/GenBank/DDBJ databases">
        <authorList>
            <person name="Seilhamer J.J."/>
        </authorList>
    </citation>
    <scope>NUCLEOTIDE SEQUENCE [LARGE SCALE GENOMIC DNA]</scope>
    <source>
        <strain evidence="3 4">HBR26</strain>
    </source>
</reference>
<feature type="compositionally biased region" description="Low complexity" evidence="2">
    <location>
        <begin position="106"/>
        <end position="123"/>
    </location>
</feature>
<feature type="coiled-coil region" evidence="1">
    <location>
        <begin position="27"/>
        <end position="54"/>
    </location>
</feature>
<name>A0A1C3XYR0_9HYPH</name>
<keyword evidence="1" id="KW-0175">Coiled coil</keyword>
<feature type="region of interest" description="Disordered" evidence="2">
    <location>
        <begin position="96"/>
        <end position="160"/>
    </location>
</feature>
<organism evidence="3 4">
    <name type="scientific">Rhizobium aethiopicum</name>
    <dbReference type="NCBI Taxonomy" id="1138170"/>
    <lineage>
        <taxon>Bacteria</taxon>
        <taxon>Pseudomonadati</taxon>
        <taxon>Pseudomonadota</taxon>
        <taxon>Alphaproteobacteria</taxon>
        <taxon>Hyphomicrobiales</taxon>
        <taxon>Rhizobiaceae</taxon>
        <taxon>Rhizobium/Agrobacterium group</taxon>
        <taxon>Rhizobium</taxon>
    </lineage>
</organism>